<dbReference type="eggNOG" id="COG0609">
    <property type="taxonomic scope" value="Bacteria"/>
</dbReference>
<evidence type="ECO:0000313" key="10">
    <source>
        <dbReference type="Proteomes" id="UP000030635"/>
    </source>
</evidence>
<dbReference type="FunFam" id="1.10.3470.10:FF:000001">
    <property type="entry name" value="Vitamin B12 ABC transporter permease BtuC"/>
    <property type="match status" value="1"/>
</dbReference>
<keyword evidence="4" id="KW-1003">Cell membrane</keyword>
<dbReference type="KEGG" id="cbv:U729_1209"/>
<keyword evidence="5 8" id="KW-0812">Transmembrane</keyword>
<evidence type="ECO:0000256" key="8">
    <source>
        <dbReference type="SAM" id="Phobius"/>
    </source>
</evidence>
<reference evidence="9 10" key="1">
    <citation type="journal article" date="2015" name="Infect. Genet. Evol.">
        <title>Genomic sequences of six botulinum neurotoxin-producing strains representing three clostridial species illustrate the mobility and diversity of botulinum neurotoxin genes.</title>
        <authorList>
            <person name="Smith T.J."/>
            <person name="Hill K.K."/>
            <person name="Xie G."/>
            <person name="Foley B.T."/>
            <person name="Williamson C.H."/>
            <person name="Foster J.T."/>
            <person name="Johnson S.L."/>
            <person name="Chertkov O."/>
            <person name="Teshima H."/>
            <person name="Gibbons H.S."/>
            <person name="Johnsky L.A."/>
            <person name="Karavis M.A."/>
            <person name="Smith L.A."/>
        </authorList>
    </citation>
    <scope>NUCLEOTIDE SEQUENCE [LARGE SCALE GENOMIC DNA]</scope>
    <source>
        <strain evidence="9">Sullivan</strain>
    </source>
</reference>
<feature type="transmembrane region" description="Helical" evidence="8">
    <location>
        <begin position="159"/>
        <end position="180"/>
    </location>
</feature>
<name>A0A0A7FTV9_9CLOT</name>
<keyword evidence="3" id="KW-0813">Transport</keyword>
<dbReference type="AlphaFoldDB" id="A0A0A7FTV9"/>
<feature type="transmembrane region" description="Helical" evidence="8">
    <location>
        <begin position="319"/>
        <end position="339"/>
    </location>
</feature>
<dbReference type="Pfam" id="PF01032">
    <property type="entry name" value="FecCD"/>
    <property type="match status" value="1"/>
</dbReference>
<proteinExistence type="inferred from homology"/>
<accession>A0A0A7FTV9</accession>
<keyword evidence="10" id="KW-1185">Reference proteome</keyword>
<dbReference type="OrthoDB" id="9792889at2"/>
<dbReference type="PANTHER" id="PTHR30472:SF18">
    <property type="entry name" value="IRON(III) DICITRATE ABC TRANSPORTER,PERMEASE PROTEIN"/>
    <property type="match status" value="1"/>
</dbReference>
<evidence type="ECO:0000313" key="9">
    <source>
        <dbReference type="EMBL" id="AIY83074.1"/>
    </source>
</evidence>
<keyword evidence="7 8" id="KW-0472">Membrane</keyword>
<evidence type="ECO:0000256" key="3">
    <source>
        <dbReference type="ARBA" id="ARBA00022448"/>
    </source>
</evidence>
<dbReference type="InterPro" id="IPR000522">
    <property type="entry name" value="ABC_transptr_permease_BtuC"/>
</dbReference>
<sequence length="348" mass="37917">MIEKGFKKYLLILILILVLVSIICITLGSVKIDTNIIFKAFTNKIFGREIYQKTWENSLESIIFNLRLPRIFLAIISGSILSFVGVLMQTLTRNSLSDPYILGISSGASTGATISIVLGFFSFLGSFGITVGAFLGAMLSALMVFNISGVTKRYLKNRLILTGVAISFIFTAITNFVIVYAKNDSLVKNAVFWSMGSLAGANYNQVKFSAVALIIAFLITTIFYKDLDALLLGEVMARNLGVNTKILIRYILVISTLLTGIIVAFTGVIGFVGLIVPHIARQFIGAKHKRLIPLSMVIGSILMVVTDTIARTVLSPEEIPIGIVTALLGAPFFLYLISLNNYDFGGNK</sequence>
<organism evidence="9 10">
    <name type="scientific">Clostridium baratii str. Sullivan</name>
    <dbReference type="NCBI Taxonomy" id="1415775"/>
    <lineage>
        <taxon>Bacteria</taxon>
        <taxon>Bacillati</taxon>
        <taxon>Bacillota</taxon>
        <taxon>Clostridia</taxon>
        <taxon>Eubacteriales</taxon>
        <taxon>Clostridiaceae</taxon>
        <taxon>Clostridium</taxon>
    </lineage>
</organism>
<comment type="similarity">
    <text evidence="2">Belongs to the binding-protein-dependent transport system permease family. FecCD subfamily.</text>
</comment>
<feature type="transmembrane region" description="Helical" evidence="8">
    <location>
        <begin position="9"/>
        <end position="30"/>
    </location>
</feature>
<dbReference type="Proteomes" id="UP000030635">
    <property type="component" value="Chromosome"/>
</dbReference>
<dbReference type="PANTHER" id="PTHR30472">
    <property type="entry name" value="FERRIC ENTEROBACTIN TRANSPORT SYSTEM PERMEASE PROTEIN"/>
    <property type="match status" value="1"/>
</dbReference>
<dbReference type="GO" id="GO:0005886">
    <property type="term" value="C:plasma membrane"/>
    <property type="evidence" value="ECO:0007669"/>
    <property type="project" value="UniProtKB-SubCell"/>
</dbReference>
<feature type="transmembrane region" description="Helical" evidence="8">
    <location>
        <begin position="247"/>
        <end position="279"/>
    </location>
</feature>
<dbReference type="InterPro" id="IPR037294">
    <property type="entry name" value="ABC_BtuC-like"/>
</dbReference>
<dbReference type="CDD" id="cd06550">
    <property type="entry name" value="TM_ABC_iron-siderophores_like"/>
    <property type="match status" value="1"/>
</dbReference>
<evidence type="ECO:0000256" key="2">
    <source>
        <dbReference type="ARBA" id="ARBA00007935"/>
    </source>
</evidence>
<comment type="subcellular location">
    <subcellularLocation>
        <location evidence="1">Cell membrane</location>
        <topology evidence="1">Multi-pass membrane protein</topology>
    </subcellularLocation>
</comment>
<dbReference type="HOGENOM" id="CLU_013016_0_2_9"/>
<keyword evidence="6 8" id="KW-1133">Transmembrane helix</keyword>
<evidence type="ECO:0000256" key="5">
    <source>
        <dbReference type="ARBA" id="ARBA00022692"/>
    </source>
</evidence>
<protein>
    <submittedName>
        <fullName evidence="9">ABC 3 transport family protein</fullName>
    </submittedName>
</protein>
<feature type="transmembrane region" description="Helical" evidence="8">
    <location>
        <begin position="210"/>
        <end position="227"/>
    </location>
</feature>
<feature type="transmembrane region" description="Helical" evidence="8">
    <location>
        <begin position="71"/>
        <end position="88"/>
    </location>
</feature>
<evidence type="ECO:0000256" key="1">
    <source>
        <dbReference type="ARBA" id="ARBA00004651"/>
    </source>
</evidence>
<feature type="transmembrane region" description="Helical" evidence="8">
    <location>
        <begin position="291"/>
        <end position="313"/>
    </location>
</feature>
<evidence type="ECO:0000256" key="6">
    <source>
        <dbReference type="ARBA" id="ARBA00022989"/>
    </source>
</evidence>
<dbReference type="RefSeq" id="WP_039312506.1">
    <property type="nucleotide sequence ID" value="NZ_CP006905.1"/>
</dbReference>
<gene>
    <name evidence="9" type="ORF">U729_1209</name>
</gene>
<dbReference type="SUPFAM" id="SSF81345">
    <property type="entry name" value="ABC transporter involved in vitamin B12 uptake, BtuC"/>
    <property type="match status" value="1"/>
</dbReference>
<dbReference type="EMBL" id="CP006905">
    <property type="protein sequence ID" value="AIY83074.1"/>
    <property type="molecule type" value="Genomic_DNA"/>
</dbReference>
<dbReference type="GO" id="GO:0033214">
    <property type="term" value="P:siderophore-iron import into cell"/>
    <property type="evidence" value="ECO:0007669"/>
    <property type="project" value="TreeGrafter"/>
</dbReference>
<evidence type="ECO:0000256" key="4">
    <source>
        <dbReference type="ARBA" id="ARBA00022475"/>
    </source>
</evidence>
<evidence type="ECO:0000256" key="7">
    <source>
        <dbReference type="ARBA" id="ARBA00023136"/>
    </source>
</evidence>
<dbReference type="Gene3D" id="1.10.3470.10">
    <property type="entry name" value="ABC transporter involved in vitamin B12 uptake, BtuC"/>
    <property type="match status" value="1"/>
</dbReference>
<dbReference type="STRING" id="1561.NPD11_1792"/>
<feature type="transmembrane region" description="Helical" evidence="8">
    <location>
        <begin position="100"/>
        <end position="121"/>
    </location>
</feature>
<dbReference type="GO" id="GO:0022857">
    <property type="term" value="F:transmembrane transporter activity"/>
    <property type="evidence" value="ECO:0007669"/>
    <property type="project" value="InterPro"/>
</dbReference>
<feature type="transmembrane region" description="Helical" evidence="8">
    <location>
        <begin position="127"/>
        <end position="147"/>
    </location>
</feature>